<dbReference type="SUPFAM" id="SSF53850">
    <property type="entry name" value="Periplasmic binding protein-like II"/>
    <property type="match status" value="1"/>
</dbReference>
<dbReference type="Pfam" id="PF13531">
    <property type="entry name" value="SBP_bac_11"/>
    <property type="match status" value="1"/>
</dbReference>
<sequence length="238" mass="25746">MRNLSVFAAGSLRIVWPELMSLFMQQSGHTVTTDYGPAGLLLQRIEQGEPCHLFASANSAHPQKLLDTGRALATSVFTHNSLCLSINPTLAAEKREWLDMLLDPTLRVATSTPLSDPSGDYAWQLFGLIEAASPTKGEELKRRAMPLVGGPESPAVPAGSMAASWLLESGQADLFIGYQSYSPLLKAEGKVVTLTLPAPWQIQADYAFAVCSKEAEALGEFLLTKAAQTIFYRAGFSR</sequence>
<dbReference type="Proteomes" id="UP001228139">
    <property type="component" value="Chromosome"/>
</dbReference>
<evidence type="ECO:0000313" key="1">
    <source>
        <dbReference type="EMBL" id="WLS79884.1"/>
    </source>
</evidence>
<dbReference type="GO" id="GO:0030973">
    <property type="term" value="F:molybdate ion binding"/>
    <property type="evidence" value="ECO:0007669"/>
    <property type="project" value="TreeGrafter"/>
</dbReference>
<dbReference type="Gene3D" id="3.40.190.10">
    <property type="entry name" value="Periplasmic binding protein-like II"/>
    <property type="match status" value="2"/>
</dbReference>
<gene>
    <name evidence="1" type="ORF">Q3V30_05135</name>
</gene>
<protein>
    <submittedName>
        <fullName evidence="1">Substrate-binding domain-containing protein</fullName>
    </submittedName>
</protein>
<proteinExistence type="predicted"/>
<keyword evidence="2" id="KW-1185">Reference proteome</keyword>
<evidence type="ECO:0000313" key="2">
    <source>
        <dbReference type="Proteomes" id="UP001228139"/>
    </source>
</evidence>
<dbReference type="PANTHER" id="PTHR30632:SF0">
    <property type="entry name" value="SULFATE-BINDING PROTEIN"/>
    <property type="match status" value="1"/>
</dbReference>
<dbReference type="GO" id="GO:0015689">
    <property type="term" value="P:molybdate ion transport"/>
    <property type="evidence" value="ECO:0007669"/>
    <property type="project" value="TreeGrafter"/>
</dbReference>
<dbReference type="PANTHER" id="PTHR30632">
    <property type="entry name" value="MOLYBDATE-BINDING PERIPLASMIC PROTEIN"/>
    <property type="match status" value="1"/>
</dbReference>
<name>A0AA50DL30_9GAMM</name>
<dbReference type="RefSeq" id="WP_306211143.1">
    <property type="nucleotide sequence ID" value="NZ_CP132353.1"/>
</dbReference>
<dbReference type="KEGG" id="epi:Q3V30_05135"/>
<dbReference type="AlphaFoldDB" id="A0AA50DL30"/>
<dbReference type="InterPro" id="IPR050682">
    <property type="entry name" value="ModA/WtpA"/>
</dbReference>
<accession>A0AA50DL30</accession>
<dbReference type="EMBL" id="CP132353">
    <property type="protein sequence ID" value="WLS79884.1"/>
    <property type="molecule type" value="Genomic_DNA"/>
</dbReference>
<reference evidence="1 2" key="1">
    <citation type="submission" date="2023-07" db="EMBL/GenBank/DDBJ databases">
        <title>Pathogenic bacteria of pear tree diseases.</title>
        <authorList>
            <person name="Zhang Z."/>
            <person name="He L."/>
            <person name="Huang R."/>
        </authorList>
    </citation>
    <scope>NUCLEOTIDE SEQUENCE [LARGE SCALE GENOMIC DNA]</scope>
    <source>
        <strain evidence="1 2">DE2</strain>
    </source>
</reference>
<organism evidence="1 2">
    <name type="scientific">Erwinia pyri</name>
    <dbReference type="NCBI Taxonomy" id="3062598"/>
    <lineage>
        <taxon>Bacteria</taxon>
        <taxon>Pseudomonadati</taxon>
        <taxon>Pseudomonadota</taxon>
        <taxon>Gammaproteobacteria</taxon>
        <taxon>Enterobacterales</taxon>
        <taxon>Erwiniaceae</taxon>
        <taxon>Erwinia</taxon>
    </lineage>
</organism>